<comment type="similarity">
    <text evidence="2">Belongs to the TRH family.</text>
</comment>
<dbReference type="InterPro" id="IPR008857">
    <property type="entry name" value="TRH"/>
</dbReference>
<keyword evidence="3" id="KW-0964">Secreted</keyword>
<reference evidence="10 11" key="2">
    <citation type="submission" date="2019-01" db="EMBL/GenBank/DDBJ databases">
        <title>A chromosome length genome reference of the Java medaka (oryzias javanicus).</title>
        <authorList>
            <person name="Herpin A."/>
            <person name="Takehana Y."/>
            <person name="Naruse K."/>
            <person name="Ansai S."/>
            <person name="Kawaguchi M."/>
        </authorList>
    </citation>
    <scope>NUCLEOTIDE SEQUENCE [LARGE SCALE GENOMIC DNA]</scope>
    <source>
        <strain evidence="10">RS831</strain>
        <tissue evidence="10">Whole body</tissue>
    </source>
</reference>
<dbReference type="Proteomes" id="UP000283210">
    <property type="component" value="Chromosome 7"/>
</dbReference>
<keyword evidence="5" id="KW-0372">Hormone</keyword>
<evidence type="ECO:0000256" key="1">
    <source>
        <dbReference type="ARBA" id="ARBA00004613"/>
    </source>
</evidence>
<evidence type="ECO:0000256" key="9">
    <source>
        <dbReference type="SAM" id="MobiDB-lite"/>
    </source>
</evidence>
<comment type="subcellular location">
    <subcellularLocation>
        <location evidence="1">Secreted</location>
    </subcellularLocation>
</comment>
<dbReference type="GO" id="GO:0042755">
    <property type="term" value="P:eating behavior"/>
    <property type="evidence" value="ECO:0007669"/>
    <property type="project" value="TreeGrafter"/>
</dbReference>
<dbReference type="GO" id="GO:0005576">
    <property type="term" value="C:extracellular region"/>
    <property type="evidence" value="ECO:0007669"/>
    <property type="project" value="UniProtKB-SubCell"/>
</dbReference>
<dbReference type="AlphaFoldDB" id="A0A3S2PAS5"/>
<keyword evidence="6" id="KW-0732">Signal</keyword>
<protein>
    <submittedName>
        <fullName evidence="10">Uncharacterized protein</fullName>
    </submittedName>
</protein>
<dbReference type="EMBL" id="CM012443">
    <property type="protein sequence ID" value="RVE70737.1"/>
    <property type="molecule type" value="Genomic_DNA"/>
</dbReference>
<dbReference type="GO" id="GO:0032024">
    <property type="term" value="P:positive regulation of insulin secretion"/>
    <property type="evidence" value="ECO:0007669"/>
    <property type="project" value="TreeGrafter"/>
</dbReference>
<evidence type="ECO:0000256" key="4">
    <source>
        <dbReference type="ARBA" id="ARBA00022685"/>
    </source>
</evidence>
<dbReference type="GO" id="GO:0030141">
    <property type="term" value="C:secretory granule"/>
    <property type="evidence" value="ECO:0007669"/>
    <property type="project" value="TreeGrafter"/>
</dbReference>
<gene>
    <name evidence="10" type="ORF">OJAV_G00067340</name>
</gene>
<dbReference type="PIRSF" id="PIRSF001795">
    <property type="entry name" value="TRH"/>
    <property type="match status" value="1"/>
</dbReference>
<feature type="compositionally biased region" description="Basic and acidic residues" evidence="9">
    <location>
        <begin position="125"/>
        <end position="150"/>
    </location>
</feature>
<reference evidence="10 11" key="1">
    <citation type="submission" date="2018-11" db="EMBL/GenBank/DDBJ databases">
        <authorList>
            <person name="Lopez-Roques C."/>
            <person name="Donnadieu C."/>
            <person name="Bouchez O."/>
            <person name="Klopp C."/>
            <person name="Cabau C."/>
            <person name="Zahm M."/>
        </authorList>
    </citation>
    <scope>NUCLEOTIDE SEQUENCE [LARGE SCALE GENOMIC DNA]</scope>
    <source>
        <strain evidence="10">RS831</strain>
        <tissue evidence="10">Whole body</tissue>
    </source>
</reference>
<dbReference type="PANTHER" id="PTHR17530:SF2">
    <property type="entry name" value="PRO-THYROTROPIN-RELEASING HORMONE"/>
    <property type="match status" value="1"/>
</dbReference>
<accession>A0A3S2PAS5</accession>
<feature type="region of interest" description="Disordered" evidence="9">
    <location>
        <begin position="296"/>
        <end position="322"/>
    </location>
</feature>
<feature type="region of interest" description="Disordered" evidence="9">
    <location>
        <begin position="113"/>
        <end position="185"/>
    </location>
</feature>
<feature type="compositionally biased region" description="Polar residues" evidence="9">
    <location>
        <begin position="113"/>
        <end position="124"/>
    </location>
</feature>
<dbReference type="GO" id="GO:0014054">
    <property type="term" value="P:positive regulation of gamma-aminobutyric acid secretion"/>
    <property type="evidence" value="ECO:0007669"/>
    <property type="project" value="TreeGrafter"/>
</dbReference>
<proteinExistence type="inferred from homology"/>
<dbReference type="OrthoDB" id="9949225at2759"/>
<evidence type="ECO:0000256" key="6">
    <source>
        <dbReference type="ARBA" id="ARBA00022729"/>
    </source>
</evidence>
<dbReference type="GO" id="GO:0001692">
    <property type="term" value="P:histamine metabolic process"/>
    <property type="evidence" value="ECO:0007669"/>
    <property type="project" value="TreeGrafter"/>
</dbReference>
<evidence type="ECO:0000256" key="2">
    <source>
        <dbReference type="ARBA" id="ARBA00010437"/>
    </source>
</evidence>
<evidence type="ECO:0000256" key="3">
    <source>
        <dbReference type="ARBA" id="ARBA00022525"/>
    </source>
</evidence>
<dbReference type="Pfam" id="PF05438">
    <property type="entry name" value="TRH"/>
    <property type="match status" value="1"/>
</dbReference>
<dbReference type="GO" id="GO:0014050">
    <property type="term" value="P:negative regulation of glutamate secretion"/>
    <property type="evidence" value="ECO:0007669"/>
    <property type="project" value="TreeGrafter"/>
</dbReference>
<evidence type="ECO:0000313" key="11">
    <source>
        <dbReference type="Proteomes" id="UP000283210"/>
    </source>
</evidence>
<keyword evidence="7" id="KW-0677">Repeat</keyword>
<name>A0A3S2PAS5_ORYJA</name>
<organism evidence="10 11">
    <name type="scientific">Oryzias javanicus</name>
    <name type="common">Javanese ricefish</name>
    <name type="synonym">Aplocheilus javanicus</name>
    <dbReference type="NCBI Taxonomy" id="123683"/>
    <lineage>
        <taxon>Eukaryota</taxon>
        <taxon>Metazoa</taxon>
        <taxon>Chordata</taxon>
        <taxon>Craniata</taxon>
        <taxon>Vertebrata</taxon>
        <taxon>Euteleostomi</taxon>
        <taxon>Actinopterygii</taxon>
        <taxon>Neopterygii</taxon>
        <taxon>Teleostei</taxon>
        <taxon>Neoteleostei</taxon>
        <taxon>Acanthomorphata</taxon>
        <taxon>Ovalentaria</taxon>
        <taxon>Atherinomorphae</taxon>
        <taxon>Beloniformes</taxon>
        <taxon>Adrianichthyidae</taxon>
        <taxon>Oryziinae</taxon>
        <taxon>Oryzias</taxon>
    </lineage>
</organism>
<evidence type="ECO:0000256" key="8">
    <source>
        <dbReference type="ARBA" id="ARBA00022815"/>
    </source>
</evidence>
<dbReference type="GO" id="GO:0008437">
    <property type="term" value="F:thyrotropin-releasing hormone activity"/>
    <property type="evidence" value="ECO:0007669"/>
    <property type="project" value="InterPro"/>
</dbReference>
<keyword evidence="11" id="KW-1185">Reference proteome</keyword>
<keyword evidence="4" id="KW-0165">Cleavage on pair of basic residues</keyword>
<feature type="compositionally biased region" description="Acidic residues" evidence="9">
    <location>
        <begin position="232"/>
        <end position="248"/>
    </location>
</feature>
<evidence type="ECO:0000256" key="7">
    <source>
        <dbReference type="ARBA" id="ARBA00022737"/>
    </source>
</evidence>
<evidence type="ECO:0000313" key="10">
    <source>
        <dbReference type="EMBL" id="RVE70737.1"/>
    </source>
</evidence>
<dbReference type="GO" id="GO:0009755">
    <property type="term" value="P:hormone-mediated signaling pathway"/>
    <property type="evidence" value="ECO:0007669"/>
    <property type="project" value="InterPro"/>
</dbReference>
<sequence>MEGWEVVRSYLKTWPSGSQTAVRLKEKKNLYWRCEGLGARRIQTLPRRTTIIMKSVCLLILASLAICNFTVSEAQSISAEDETDRTTTIDDMILRRAESLLLRSLLKKMQDQSDTNDGVFSQQDWIEKRQHPGKRNREDLEKRQHPGKREEDEDEQYLDVQKRQHPGKREDEIHSITGLQKRQHPGKRFLTGHISNNPIILLSELSKRQHPGKRYLVLHSKRQHPGKRYQDGEDSDGDWEASEEEDLSELEKRQHPGKRFWDNSNPELGNPCDVLEPGNCSKTNMLLDFLDNINKGHEEEKRQHPGKRFALKENEEDAMESE</sequence>
<keyword evidence="8" id="KW-0027">Amidation</keyword>
<evidence type="ECO:0000256" key="5">
    <source>
        <dbReference type="ARBA" id="ARBA00022702"/>
    </source>
</evidence>
<dbReference type="PANTHER" id="PTHR17530">
    <property type="entry name" value="PRO-THYROTROPIN-RELEASING HORMONE"/>
    <property type="match status" value="1"/>
</dbReference>
<feature type="region of interest" description="Disordered" evidence="9">
    <location>
        <begin position="218"/>
        <end position="272"/>
    </location>
</feature>